<dbReference type="SUPFAM" id="SSF51735">
    <property type="entry name" value="NAD(P)-binding Rossmann-fold domains"/>
    <property type="match status" value="1"/>
</dbReference>
<comment type="similarity">
    <text evidence="3 14">Belongs to the aldehyde dehydrogenase family.</text>
</comment>
<dbReference type="PROSITE" id="PS00687">
    <property type="entry name" value="ALDEHYDE_DEHYDR_GLU"/>
    <property type="match status" value="1"/>
</dbReference>
<dbReference type="Proteomes" id="UP001148614">
    <property type="component" value="Unassembled WGS sequence"/>
</dbReference>
<evidence type="ECO:0000256" key="6">
    <source>
        <dbReference type="ARBA" id="ARBA00022576"/>
    </source>
</evidence>
<organism evidence="17 18">
    <name type="scientific">Xylaria arbuscula</name>
    <dbReference type="NCBI Taxonomy" id="114810"/>
    <lineage>
        <taxon>Eukaryota</taxon>
        <taxon>Fungi</taxon>
        <taxon>Dikarya</taxon>
        <taxon>Ascomycota</taxon>
        <taxon>Pezizomycotina</taxon>
        <taxon>Sordariomycetes</taxon>
        <taxon>Xylariomycetidae</taxon>
        <taxon>Xylariales</taxon>
        <taxon>Xylariaceae</taxon>
        <taxon>Xylaria</taxon>
    </lineage>
</organism>
<dbReference type="CDD" id="cd00610">
    <property type="entry name" value="OAT_like"/>
    <property type="match status" value="1"/>
</dbReference>
<evidence type="ECO:0000256" key="12">
    <source>
        <dbReference type="ARBA" id="ARBA00048021"/>
    </source>
</evidence>
<evidence type="ECO:0000256" key="7">
    <source>
        <dbReference type="ARBA" id="ARBA00022679"/>
    </source>
</evidence>
<evidence type="ECO:0000256" key="8">
    <source>
        <dbReference type="ARBA" id="ARBA00022898"/>
    </source>
</evidence>
<dbReference type="Gene3D" id="3.40.50.720">
    <property type="entry name" value="NAD(P)-binding Rossmann-like Domain"/>
    <property type="match status" value="1"/>
</dbReference>
<dbReference type="FunFam" id="3.40.605.10:FF:000001">
    <property type="entry name" value="Aldehyde dehydrogenase 1"/>
    <property type="match status" value="1"/>
</dbReference>
<dbReference type="GO" id="GO:0034386">
    <property type="term" value="F:4-aminobutyrate:2-oxoglutarate transaminase activity"/>
    <property type="evidence" value="ECO:0007669"/>
    <property type="project" value="UniProtKB-EC"/>
</dbReference>
<evidence type="ECO:0000259" key="15">
    <source>
        <dbReference type="Pfam" id="PF00171"/>
    </source>
</evidence>
<dbReference type="EC" id="2.6.1.19" evidence="4"/>
<dbReference type="VEuPathDB" id="FungiDB:F4678DRAFT_443010"/>
<evidence type="ECO:0000259" key="16">
    <source>
        <dbReference type="Pfam" id="PF01370"/>
    </source>
</evidence>
<comment type="catalytic activity">
    <reaction evidence="12">
        <text>4-aminobutanoate + 2-oxoglutarate = succinate semialdehyde + L-glutamate</text>
        <dbReference type="Rhea" id="RHEA:23352"/>
        <dbReference type="ChEBI" id="CHEBI:16810"/>
        <dbReference type="ChEBI" id="CHEBI:29985"/>
        <dbReference type="ChEBI" id="CHEBI:57706"/>
        <dbReference type="ChEBI" id="CHEBI:59888"/>
        <dbReference type="EC" id="2.6.1.19"/>
    </reaction>
</comment>
<dbReference type="Pfam" id="PF00171">
    <property type="entry name" value="Aldedh"/>
    <property type="match status" value="1"/>
</dbReference>
<evidence type="ECO:0000256" key="10">
    <source>
        <dbReference type="ARBA" id="ARBA00030204"/>
    </source>
</evidence>
<dbReference type="PROSITE" id="PS00600">
    <property type="entry name" value="AA_TRANSFER_CLASS_3"/>
    <property type="match status" value="1"/>
</dbReference>
<keyword evidence="7" id="KW-0808">Transferase</keyword>
<evidence type="ECO:0000313" key="17">
    <source>
        <dbReference type="EMBL" id="KAJ3577614.1"/>
    </source>
</evidence>
<keyword evidence="6" id="KW-0032">Aminotransferase</keyword>
<evidence type="ECO:0000256" key="14">
    <source>
        <dbReference type="RuleBase" id="RU003345"/>
    </source>
</evidence>
<reference evidence="17" key="1">
    <citation type="submission" date="2022-07" db="EMBL/GenBank/DDBJ databases">
        <title>Genome Sequence of Xylaria arbuscula.</title>
        <authorList>
            <person name="Buettner E."/>
        </authorList>
    </citation>
    <scope>NUCLEOTIDE SEQUENCE</scope>
    <source>
        <strain evidence="17">VT107</strain>
    </source>
</reference>
<dbReference type="GO" id="GO:0009448">
    <property type="term" value="P:gamma-aminobutyric acid metabolic process"/>
    <property type="evidence" value="ECO:0007669"/>
    <property type="project" value="InterPro"/>
</dbReference>
<dbReference type="FunFam" id="3.40.309.10:FF:000012">
    <property type="entry name" value="Betaine aldehyde dehydrogenase"/>
    <property type="match status" value="1"/>
</dbReference>
<dbReference type="GO" id="GO:0046394">
    <property type="term" value="P:carboxylic acid biosynthetic process"/>
    <property type="evidence" value="ECO:0007669"/>
    <property type="project" value="UniProtKB-ARBA"/>
</dbReference>
<keyword evidence="9 14" id="KW-0560">Oxidoreductase</keyword>
<accession>A0A9W8TPV1</accession>
<dbReference type="Gene3D" id="3.40.640.10">
    <property type="entry name" value="Type I PLP-dependent aspartate aminotransferase-like (Major domain)"/>
    <property type="match status" value="1"/>
</dbReference>
<dbReference type="InterPro" id="IPR016161">
    <property type="entry name" value="Ald_DH/histidinol_DH"/>
</dbReference>
<evidence type="ECO:0000256" key="2">
    <source>
        <dbReference type="ARBA" id="ARBA00008954"/>
    </source>
</evidence>
<dbReference type="Pfam" id="PF00202">
    <property type="entry name" value="Aminotran_3"/>
    <property type="match status" value="1"/>
</dbReference>
<dbReference type="FunFam" id="3.40.605.10:FF:000026">
    <property type="entry name" value="Aldehyde dehydrogenase, putative"/>
    <property type="match status" value="1"/>
</dbReference>
<protein>
    <recommendedName>
        <fullName evidence="5">4-aminobutyrate aminotransferase</fullName>
        <ecNumber evidence="4">2.6.1.19</ecNumber>
    </recommendedName>
    <alternativeName>
        <fullName evidence="11">GABA aminotransferase</fullName>
    </alternativeName>
    <alternativeName>
        <fullName evidence="10">Gamma-amino-N-butyrate transaminase</fullName>
    </alternativeName>
</protein>
<evidence type="ECO:0000256" key="11">
    <source>
        <dbReference type="ARBA" id="ARBA00031787"/>
    </source>
</evidence>
<dbReference type="InterPro" id="IPR016162">
    <property type="entry name" value="Ald_DH_N"/>
</dbReference>
<dbReference type="Gene3D" id="3.40.309.10">
    <property type="entry name" value="Aldehyde Dehydrogenase, Chain A, domain 2"/>
    <property type="match status" value="1"/>
</dbReference>
<dbReference type="VEuPathDB" id="FungiDB:F4678DRAFT_296890"/>
<dbReference type="EMBL" id="JANPWZ010000337">
    <property type="protein sequence ID" value="KAJ3577614.1"/>
    <property type="molecule type" value="Genomic_DNA"/>
</dbReference>
<dbReference type="InterPro" id="IPR015422">
    <property type="entry name" value="PyrdxlP-dep_Trfase_small"/>
</dbReference>
<dbReference type="InterPro" id="IPR016163">
    <property type="entry name" value="Ald_DH_C"/>
</dbReference>
<dbReference type="FunFam" id="3.40.640.10:FF:000029">
    <property type="entry name" value="4-aminobutyrate aminotransferase, mitochondrial"/>
    <property type="match status" value="1"/>
</dbReference>
<dbReference type="SUPFAM" id="SSF53720">
    <property type="entry name" value="ALDH-like"/>
    <property type="match status" value="1"/>
</dbReference>
<evidence type="ECO:0000313" key="18">
    <source>
        <dbReference type="Proteomes" id="UP001148614"/>
    </source>
</evidence>
<keyword evidence="8" id="KW-0663">Pyridoxal phosphate</keyword>
<evidence type="ECO:0000256" key="4">
    <source>
        <dbReference type="ARBA" id="ARBA00012912"/>
    </source>
</evidence>
<dbReference type="GO" id="GO:0006598">
    <property type="term" value="P:polyamine catabolic process"/>
    <property type="evidence" value="ECO:0007669"/>
    <property type="project" value="TreeGrafter"/>
</dbReference>
<evidence type="ECO:0000256" key="13">
    <source>
        <dbReference type="PROSITE-ProRule" id="PRU10007"/>
    </source>
</evidence>
<dbReference type="Pfam" id="PF01370">
    <property type="entry name" value="Epimerase"/>
    <property type="match status" value="1"/>
</dbReference>
<evidence type="ECO:0000256" key="9">
    <source>
        <dbReference type="ARBA" id="ARBA00023002"/>
    </source>
</evidence>
<evidence type="ECO:0000256" key="3">
    <source>
        <dbReference type="ARBA" id="ARBA00009986"/>
    </source>
</evidence>
<keyword evidence="18" id="KW-1185">Reference proteome</keyword>
<dbReference type="Gene3D" id="3.90.1150.10">
    <property type="entry name" value="Aspartate Aminotransferase, domain 1"/>
    <property type="match status" value="1"/>
</dbReference>
<dbReference type="InterPro" id="IPR005814">
    <property type="entry name" value="Aminotrans_3"/>
</dbReference>
<feature type="domain" description="Aldehyde dehydrogenase" evidence="15">
    <location>
        <begin position="1003"/>
        <end position="1456"/>
    </location>
</feature>
<dbReference type="NCBIfam" id="TIGR00699">
    <property type="entry name" value="GABAtrns_euk"/>
    <property type="match status" value="1"/>
</dbReference>
<comment type="caution">
    <text evidence="17">The sequence shown here is derived from an EMBL/GenBank/DDBJ whole genome shotgun (WGS) entry which is preliminary data.</text>
</comment>
<feature type="active site" evidence="13">
    <location>
        <position position="1228"/>
    </location>
</feature>
<evidence type="ECO:0000256" key="1">
    <source>
        <dbReference type="ARBA" id="ARBA00001933"/>
    </source>
</evidence>
<dbReference type="InterPro" id="IPR029510">
    <property type="entry name" value="Ald_DH_CS_GLU"/>
</dbReference>
<dbReference type="InterPro" id="IPR004631">
    <property type="entry name" value="4NH2But_aminotransferase_euk"/>
</dbReference>
<proteinExistence type="inferred from homology"/>
<feature type="domain" description="NAD-dependent epimerase/dehydratase" evidence="16">
    <location>
        <begin position="588"/>
        <end position="819"/>
    </location>
</feature>
<comment type="similarity">
    <text evidence="2">Belongs to the class-III pyridoxal-phosphate-dependent aminotransferase family.</text>
</comment>
<dbReference type="InterPro" id="IPR036291">
    <property type="entry name" value="NAD(P)-bd_dom_sf"/>
</dbReference>
<gene>
    <name evidence="17" type="ORF">NPX13_g2952</name>
</gene>
<name>A0A9W8TPV1_9PEZI</name>
<dbReference type="InterPro" id="IPR001509">
    <property type="entry name" value="Epimerase_deHydtase"/>
</dbReference>
<dbReference type="VEuPathDB" id="FungiDB:F4678DRAFT_95377"/>
<dbReference type="InterPro" id="IPR049704">
    <property type="entry name" value="Aminotrans_3_PPA_site"/>
</dbReference>
<dbReference type="PANTHER" id="PTHR43720">
    <property type="entry name" value="2-AMINOMUCONIC SEMIALDEHYDE DEHYDROGENASE"/>
    <property type="match status" value="1"/>
</dbReference>
<dbReference type="InterPro" id="IPR015424">
    <property type="entry name" value="PyrdxlP-dep_Trfase"/>
</dbReference>
<dbReference type="InterPro" id="IPR015590">
    <property type="entry name" value="Aldehyde_DH_dom"/>
</dbReference>
<dbReference type="PANTHER" id="PTHR43720:SF3">
    <property type="entry name" value="ALDEHYDE DEHYDROGENASE ALDH (AFU_ORTHOLOGUE AFUA_8G02310)-RELATED"/>
    <property type="match status" value="1"/>
</dbReference>
<dbReference type="GO" id="GO:0004029">
    <property type="term" value="F:aldehyde dehydrogenase (NAD+) activity"/>
    <property type="evidence" value="ECO:0007669"/>
    <property type="project" value="TreeGrafter"/>
</dbReference>
<dbReference type="InterPro" id="IPR015421">
    <property type="entry name" value="PyrdxlP-dep_Trfase_major"/>
</dbReference>
<comment type="cofactor">
    <cofactor evidence="1">
        <name>pyridoxal 5'-phosphate</name>
        <dbReference type="ChEBI" id="CHEBI:597326"/>
    </cofactor>
</comment>
<dbReference type="GO" id="GO:0030170">
    <property type="term" value="F:pyridoxal phosphate binding"/>
    <property type="evidence" value="ECO:0007669"/>
    <property type="project" value="InterPro"/>
</dbReference>
<evidence type="ECO:0000256" key="5">
    <source>
        <dbReference type="ARBA" id="ARBA00018543"/>
    </source>
</evidence>
<dbReference type="Gene3D" id="3.40.605.10">
    <property type="entry name" value="Aldehyde Dehydrogenase, Chain A, domain 1"/>
    <property type="match status" value="1"/>
</dbReference>
<dbReference type="SUPFAM" id="SSF53383">
    <property type="entry name" value="PLP-dependent transferases"/>
    <property type="match status" value="1"/>
</dbReference>
<sequence>MRGSSSRRRNEIGWSRAISAYGLGFRLRDGRNKLLPPSAKHPDLSRRTLNYSSRRYSDFESMFSVAEKMTVRVRLALSTRSIRPRNSYVFWQITKRYASSFVADEPPCPAVRTSIPGPHSQSAVKELDKIFDTCNINMVLDYDKSKGNYAVDADGNHFLDMFAQIASIPLGYNNPALSAIASSPDMISAIVNRPALGSFPSVKWAETLKSGLLRAAPPGLNQIFTAHTGSDANETAYKAAFIWRRMQERGGAPITQEELSSAMLNKAPGAPNYSILSFIGGFHGRTFGSLSTTRSKAIHKLDMPAFDWPQAPFPKLKYPLAEHVAENAEEEDRCLRETERIIDSFSNPVTAVIVEPIQSEGGDNHASAAFFQGLRKLTERKGVLLIVDEVQTGVGATGKFWAHEHWKLETPPDMVTFSKKAQAAGFYFRDPALRPDQAYRQFNTWMGDPARALLFRGIADEIERHNLVQHTADVGRYVYDRLQALGHAYPGEIVNLRGQDRGTFIAWDSPRRDEVVRLGKQKGLNMGGSGTTSIRLRPMLIFEKQHGMFFAFPSIQVLDLLLDNLTDYIPIELADIFLEILENTLKRTGATGYIGGQVLYELASTSKHAITVLSRDAEKSRKITDRFPEVSIVQVSLDDTHEVKRAASGADIILHLGQNKHMPSVKAIHEALSQRELPSPAYWIQVSGASVLAAAEIESASWVPGSPSSATFDDYDNVAQLRDLIRSHPARAVDNYVLDIAEKHPSIKTALLFPPVIYGEGQGPVNQRSIQVPTLAKVALERGNALQVGKGQNRWGTVHVRDLGRLITALVKAAASGEAKEGLWSQDGLYLTSSGETSFCEISQKISDAAKKQGLVRQDATVVELERPEADQVLPAGSIMYGTNARGSAERASRLLGWSPREATLEDEIPRAVAAEANFGDRRYASMPMLRHLPYYRIITNSSPTKTEGFRASLIGDGLLYRSLLVGGPFPRTDVGHAAGCRITEPPIEHKVAILYVEFTIPVVDTEKEIATVYAAGEADVHNAVLAAHEALRQPSWKLLSASDRGALMWKLAELMEQNRELFATIDAWDNGKTYQEAFENDLVEAIGVIRYYAGWADKISGQTISTTHQKFAYTIRQPIGVVAQIIPWNYPLSMATWKLGPALACGNTVVLKSAEQTPLSILVLGDLVKKAGFPPGVVNFINGLGAVAGTALVSHPLVNKVAFTGSTATASTIMGLAAKTLKNISLETGGKSPLVVFDDAEMEQAVKWSHLGIMSNQGQICTATSRILVQQDVYDEFLAKFLETTKSTSKVGDQWSTDTYQGPLVSKVQYQRVLDYVKVGKDEGAKLAFGGEPVPIGDDRQGFFIAPTIFTDVTPSMRIWKEEIFGPVVVIAKFRDEEEAIALANDTTYGLGAAVFTTNLERAHRVAAEIEAGMVWVNSSQDCDPRVPFGGVKQSGIGRELGEAGLDAYSQIKAVHVNMGNRL</sequence>